<protein>
    <submittedName>
        <fullName evidence="1">Uncharacterized protein</fullName>
    </submittedName>
</protein>
<accession>A0A0E9VK87</accession>
<dbReference type="AlphaFoldDB" id="A0A0E9VK87"/>
<name>A0A0E9VK87_ANGAN</name>
<sequence length="20" mass="2518">MKQLMVCSPILRHYKYITHR</sequence>
<reference evidence="1" key="1">
    <citation type="submission" date="2014-11" db="EMBL/GenBank/DDBJ databases">
        <authorList>
            <person name="Amaro Gonzalez C."/>
        </authorList>
    </citation>
    <scope>NUCLEOTIDE SEQUENCE</scope>
</reference>
<dbReference type="EMBL" id="GBXM01030151">
    <property type="protein sequence ID" value="JAH78426.1"/>
    <property type="molecule type" value="Transcribed_RNA"/>
</dbReference>
<dbReference type="EMBL" id="GBXM01032835">
    <property type="protein sequence ID" value="JAH75742.1"/>
    <property type="molecule type" value="Transcribed_RNA"/>
</dbReference>
<organism evidence="1">
    <name type="scientific">Anguilla anguilla</name>
    <name type="common">European freshwater eel</name>
    <name type="synonym">Muraena anguilla</name>
    <dbReference type="NCBI Taxonomy" id="7936"/>
    <lineage>
        <taxon>Eukaryota</taxon>
        <taxon>Metazoa</taxon>
        <taxon>Chordata</taxon>
        <taxon>Craniata</taxon>
        <taxon>Vertebrata</taxon>
        <taxon>Euteleostomi</taxon>
        <taxon>Actinopterygii</taxon>
        <taxon>Neopterygii</taxon>
        <taxon>Teleostei</taxon>
        <taxon>Anguilliformes</taxon>
        <taxon>Anguillidae</taxon>
        <taxon>Anguilla</taxon>
    </lineage>
</organism>
<reference evidence="1" key="2">
    <citation type="journal article" date="2015" name="Fish Shellfish Immunol.">
        <title>Early steps in the European eel (Anguilla anguilla)-Vibrio vulnificus interaction in the gills: Role of the RtxA13 toxin.</title>
        <authorList>
            <person name="Callol A."/>
            <person name="Pajuelo D."/>
            <person name="Ebbesson L."/>
            <person name="Teles M."/>
            <person name="MacKenzie S."/>
            <person name="Amaro C."/>
        </authorList>
    </citation>
    <scope>NUCLEOTIDE SEQUENCE</scope>
</reference>
<evidence type="ECO:0000313" key="1">
    <source>
        <dbReference type="EMBL" id="JAH78426.1"/>
    </source>
</evidence>
<proteinExistence type="predicted"/>